<evidence type="ECO:0000313" key="1">
    <source>
        <dbReference type="EMBL" id="MBA2883115.1"/>
    </source>
</evidence>
<dbReference type="AlphaFoldDB" id="A0A7W0HM84"/>
<proteinExistence type="predicted"/>
<gene>
    <name evidence="1" type="ORF">HNR65_003472</name>
</gene>
<dbReference type="Proteomes" id="UP000525298">
    <property type="component" value="Unassembled WGS sequence"/>
</dbReference>
<protein>
    <submittedName>
        <fullName evidence="1">Uncharacterized protein</fullName>
    </submittedName>
</protein>
<dbReference type="EMBL" id="JACDUS010000016">
    <property type="protein sequence ID" value="MBA2883115.1"/>
    <property type="molecule type" value="Genomic_DNA"/>
</dbReference>
<evidence type="ECO:0000313" key="2">
    <source>
        <dbReference type="Proteomes" id="UP000525298"/>
    </source>
</evidence>
<comment type="caution">
    <text evidence="1">The sequence shown here is derived from an EMBL/GenBank/DDBJ whole genome shotgun (WGS) entry which is preliminary data.</text>
</comment>
<reference evidence="1 2" key="1">
    <citation type="submission" date="2020-07" db="EMBL/GenBank/DDBJ databases">
        <title>Genomic Encyclopedia of Type Strains, Phase IV (KMG-IV): sequencing the most valuable type-strain genomes for metagenomic binning, comparative biology and taxonomic classification.</title>
        <authorList>
            <person name="Goeker M."/>
        </authorList>
    </citation>
    <scope>NUCLEOTIDE SEQUENCE [LARGE SCALE GENOMIC DNA]</scope>
    <source>
        <strain evidence="1 2">DSM 17721</strain>
    </source>
</reference>
<organism evidence="1 2">
    <name type="scientific">Desulfosalsimonas propionicica</name>
    <dbReference type="NCBI Taxonomy" id="332175"/>
    <lineage>
        <taxon>Bacteria</taxon>
        <taxon>Pseudomonadati</taxon>
        <taxon>Thermodesulfobacteriota</taxon>
        <taxon>Desulfobacteria</taxon>
        <taxon>Desulfobacterales</taxon>
        <taxon>Desulfosalsimonadaceae</taxon>
        <taxon>Desulfosalsimonas</taxon>
    </lineage>
</organism>
<keyword evidence="2" id="KW-1185">Reference proteome</keyword>
<accession>A0A7W0HM84</accession>
<dbReference type="RefSeq" id="WP_181552723.1">
    <property type="nucleotide sequence ID" value="NZ_JACDUS010000016.1"/>
</dbReference>
<name>A0A7W0HM84_9BACT</name>
<sequence>MPFLRVLPDSLFFFLNSGRFQKIFNNSERFNRLDLPYKSIQSPAIIDGQFFDHPDTGFFIRYVHKRFAVLCVFFFMNNLGIDDRSCSQACFVLNVCLSGVKNIRQCQLVARAVKLLTRPGVFCYQTVQENRLHPV</sequence>